<dbReference type="AlphaFoldDB" id="A0A9D4CJH8"/>
<sequence length="155" mass="16545">MAGYKRAEGRAARGGGKAGAQQKGDERREGGQRMEGGGREVGQLQVERRLGGHHRTGGVVEMLEREGGRLIGRKKDGRHIGGRKSKRKGGNDGRVVVERKAGGGWEGGRRMTDTRVAVGGLKAGIGNVSERPVFGRREGWCVTEDLRDFGRAAGG</sequence>
<feature type="compositionally biased region" description="Basic and acidic residues" evidence="1">
    <location>
        <begin position="23"/>
        <end position="38"/>
    </location>
</feature>
<dbReference type="EMBL" id="JAIWYP010000012">
    <property type="protein sequence ID" value="KAH3725346.1"/>
    <property type="molecule type" value="Genomic_DNA"/>
</dbReference>
<name>A0A9D4CJH8_DREPO</name>
<evidence type="ECO:0000313" key="3">
    <source>
        <dbReference type="Proteomes" id="UP000828390"/>
    </source>
</evidence>
<feature type="compositionally biased region" description="Basic and acidic residues" evidence="1">
    <location>
        <begin position="1"/>
        <end position="11"/>
    </location>
</feature>
<feature type="region of interest" description="Disordered" evidence="1">
    <location>
        <begin position="73"/>
        <end position="93"/>
    </location>
</feature>
<keyword evidence="3" id="KW-1185">Reference proteome</keyword>
<accession>A0A9D4CJH8</accession>
<feature type="region of interest" description="Disordered" evidence="1">
    <location>
        <begin position="1"/>
        <end position="59"/>
    </location>
</feature>
<evidence type="ECO:0000313" key="2">
    <source>
        <dbReference type="EMBL" id="KAH3725346.1"/>
    </source>
</evidence>
<organism evidence="2 3">
    <name type="scientific">Dreissena polymorpha</name>
    <name type="common">Zebra mussel</name>
    <name type="synonym">Mytilus polymorpha</name>
    <dbReference type="NCBI Taxonomy" id="45954"/>
    <lineage>
        <taxon>Eukaryota</taxon>
        <taxon>Metazoa</taxon>
        <taxon>Spiralia</taxon>
        <taxon>Lophotrochozoa</taxon>
        <taxon>Mollusca</taxon>
        <taxon>Bivalvia</taxon>
        <taxon>Autobranchia</taxon>
        <taxon>Heteroconchia</taxon>
        <taxon>Euheterodonta</taxon>
        <taxon>Imparidentia</taxon>
        <taxon>Neoheterodontei</taxon>
        <taxon>Myida</taxon>
        <taxon>Dreissenoidea</taxon>
        <taxon>Dreissenidae</taxon>
        <taxon>Dreissena</taxon>
    </lineage>
</organism>
<gene>
    <name evidence="2" type="ORF">DPMN_051180</name>
</gene>
<reference evidence="2" key="2">
    <citation type="submission" date="2020-11" db="EMBL/GenBank/DDBJ databases">
        <authorList>
            <person name="McCartney M.A."/>
            <person name="Auch B."/>
            <person name="Kono T."/>
            <person name="Mallez S."/>
            <person name="Becker A."/>
            <person name="Gohl D.M."/>
            <person name="Silverstein K.A.T."/>
            <person name="Koren S."/>
            <person name="Bechman K.B."/>
            <person name="Herman A."/>
            <person name="Abrahante J.E."/>
            <person name="Garbe J."/>
        </authorList>
    </citation>
    <scope>NUCLEOTIDE SEQUENCE</scope>
    <source>
        <strain evidence="2">Duluth1</strain>
        <tissue evidence="2">Whole animal</tissue>
    </source>
</reference>
<dbReference type="Proteomes" id="UP000828390">
    <property type="component" value="Unassembled WGS sequence"/>
</dbReference>
<protein>
    <submittedName>
        <fullName evidence="2">Uncharacterized protein</fullName>
    </submittedName>
</protein>
<comment type="caution">
    <text evidence="2">The sequence shown here is derived from an EMBL/GenBank/DDBJ whole genome shotgun (WGS) entry which is preliminary data.</text>
</comment>
<reference evidence="2" key="1">
    <citation type="journal article" date="2019" name="bioRxiv">
        <title>The Genome of the Zebra Mussel, Dreissena polymorpha: A Resource for Invasive Species Research.</title>
        <authorList>
            <person name="McCartney M.A."/>
            <person name="Auch B."/>
            <person name="Kono T."/>
            <person name="Mallez S."/>
            <person name="Zhang Y."/>
            <person name="Obille A."/>
            <person name="Becker A."/>
            <person name="Abrahante J.E."/>
            <person name="Garbe J."/>
            <person name="Badalamenti J.P."/>
            <person name="Herman A."/>
            <person name="Mangelson H."/>
            <person name="Liachko I."/>
            <person name="Sullivan S."/>
            <person name="Sone E.D."/>
            <person name="Koren S."/>
            <person name="Silverstein K.A.T."/>
            <person name="Beckman K.B."/>
            <person name="Gohl D.M."/>
        </authorList>
    </citation>
    <scope>NUCLEOTIDE SEQUENCE</scope>
    <source>
        <strain evidence="2">Duluth1</strain>
        <tissue evidence="2">Whole animal</tissue>
    </source>
</reference>
<proteinExistence type="predicted"/>
<evidence type="ECO:0000256" key="1">
    <source>
        <dbReference type="SAM" id="MobiDB-lite"/>
    </source>
</evidence>
<feature type="compositionally biased region" description="Basic residues" evidence="1">
    <location>
        <begin position="73"/>
        <end position="88"/>
    </location>
</feature>